<dbReference type="GO" id="GO:0003676">
    <property type="term" value="F:nucleic acid binding"/>
    <property type="evidence" value="ECO:0007669"/>
    <property type="project" value="InterPro"/>
</dbReference>
<name>A0A8C5CIX2_GADMO</name>
<feature type="domain" description="Integrase catalytic" evidence="2">
    <location>
        <begin position="224"/>
        <end position="405"/>
    </location>
</feature>
<evidence type="ECO:0000313" key="4">
    <source>
        <dbReference type="Proteomes" id="UP000694546"/>
    </source>
</evidence>
<organism evidence="3 4">
    <name type="scientific">Gadus morhua</name>
    <name type="common">Atlantic cod</name>
    <dbReference type="NCBI Taxonomy" id="8049"/>
    <lineage>
        <taxon>Eukaryota</taxon>
        <taxon>Metazoa</taxon>
        <taxon>Chordata</taxon>
        <taxon>Craniata</taxon>
        <taxon>Vertebrata</taxon>
        <taxon>Euteleostomi</taxon>
        <taxon>Actinopterygii</taxon>
        <taxon>Neopterygii</taxon>
        <taxon>Teleostei</taxon>
        <taxon>Neoteleostei</taxon>
        <taxon>Acanthomorphata</taxon>
        <taxon>Zeiogadaria</taxon>
        <taxon>Gadariae</taxon>
        <taxon>Gadiformes</taxon>
        <taxon>Gadoidei</taxon>
        <taxon>Gadidae</taxon>
        <taxon>Gadus</taxon>
    </lineage>
</organism>
<dbReference type="Ensembl" id="ENSGMOT00000030785.1">
    <property type="protein sequence ID" value="ENSGMOP00000061575.1"/>
    <property type="gene ID" value="ENSGMOG00000028522.1"/>
</dbReference>
<dbReference type="GeneTree" id="ENSGT00940000165266"/>
<dbReference type="GO" id="GO:0015074">
    <property type="term" value="P:DNA integration"/>
    <property type="evidence" value="ECO:0007669"/>
    <property type="project" value="InterPro"/>
</dbReference>
<dbReference type="SUPFAM" id="SSF53098">
    <property type="entry name" value="Ribonuclease H-like"/>
    <property type="match status" value="1"/>
</dbReference>
<dbReference type="InterPro" id="IPR058913">
    <property type="entry name" value="Integrase_dom_put"/>
</dbReference>
<dbReference type="InterPro" id="IPR036397">
    <property type="entry name" value="RNaseH_sf"/>
</dbReference>
<accession>A0A8C5CIX2</accession>
<evidence type="ECO:0000259" key="2">
    <source>
        <dbReference type="PROSITE" id="PS50994"/>
    </source>
</evidence>
<sequence length="477" mass="53800">MLNLNVNSKCVAKCKAKYLENIQIPNETTPASNRAAKIERQSQRQSQAGMAGSLGVQDIERVVIAAVRAALQGVAPPVQSTYATVSTPAVPSASGTSNFATTVTSLRSGEHTLISKEDIEGLLLLGTTLSEVASILRISRPTLYKLMRVYNIRRTKCCNLSDEELDATICEIKAEHPHVGEVMLNGHLRARNIVVQRRRLRDSVQRVDGAGVESRRTTTIQRRVYTVPCPNYIWHIDGNHKLIRWKLVVHGAMDGYSRMLTFLQCSNNNRAETVMNHFSSAISKHGRPLHIRTDHGGENVQVWEDMSMHRGEHSVLTGSSVHNQRIERFNRDLNRNCSHVFAPIFYELESMEALNVDNDTDLFSLHYVYIPRINRTIDEYKSAFNNHSISSEGNRTPVQLFTLDRHLLLLNYPESAAEERTVDSVSTPLAHYSFCPLNQQDLQELVVTVNPLENDGNKGKTLYHRVQEFVLHKIVNM</sequence>
<dbReference type="Pfam" id="PF24764">
    <property type="entry name" value="rva_4"/>
    <property type="match status" value="1"/>
</dbReference>
<dbReference type="Gene3D" id="3.30.420.10">
    <property type="entry name" value="Ribonuclease H-like superfamily/Ribonuclease H"/>
    <property type="match status" value="1"/>
</dbReference>
<proteinExistence type="predicted"/>
<protein>
    <recommendedName>
        <fullName evidence="2">Integrase catalytic domain-containing protein</fullName>
    </recommendedName>
</protein>
<dbReference type="PANTHER" id="PTHR46791">
    <property type="entry name" value="EXPRESSED PROTEIN"/>
    <property type="match status" value="1"/>
</dbReference>
<dbReference type="AlphaFoldDB" id="A0A8C5CIX2"/>
<dbReference type="PROSITE" id="PS50994">
    <property type="entry name" value="INTEGRASE"/>
    <property type="match status" value="1"/>
</dbReference>
<feature type="region of interest" description="Disordered" evidence="1">
    <location>
        <begin position="31"/>
        <end position="50"/>
    </location>
</feature>
<evidence type="ECO:0000256" key="1">
    <source>
        <dbReference type="SAM" id="MobiDB-lite"/>
    </source>
</evidence>
<dbReference type="PANTHER" id="PTHR46791:SF7">
    <property type="entry name" value="INTEGRASE CATALYTIC DOMAIN-CONTAINING PROTEIN"/>
    <property type="match status" value="1"/>
</dbReference>
<reference evidence="3" key="1">
    <citation type="submission" date="2025-08" db="UniProtKB">
        <authorList>
            <consortium name="Ensembl"/>
        </authorList>
    </citation>
    <scope>IDENTIFICATION</scope>
</reference>
<dbReference type="InterPro" id="IPR001584">
    <property type="entry name" value="Integrase_cat-core"/>
</dbReference>
<dbReference type="Proteomes" id="UP000694546">
    <property type="component" value="Chromosome 2"/>
</dbReference>
<dbReference type="InterPro" id="IPR012337">
    <property type="entry name" value="RNaseH-like_sf"/>
</dbReference>
<reference evidence="3" key="2">
    <citation type="submission" date="2025-09" db="UniProtKB">
        <authorList>
            <consortium name="Ensembl"/>
        </authorList>
    </citation>
    <scope>IDENTIFICATION</scope>
</reference>
<keyword evidence="4" id="KW-1185">Reference proteome</keyword>
<dbReference type="OMA" id="VGKSTHN"/>
<evidence type="ECO:0000313" key="3">
    <source>
        <dbReference type="Ensembl" id="ENSGMOP00000061575.1"/>
    </source>
</evidence>